<gene>
    <name evidence="2" type="ORF">POVWA1_046400</name>
    <name evidence="3" type="ORF">POVWA2_044940</name>
</gene>
<evidence type="ECO:0000256" key="1">
    <source>
        <dbReference type="SAM" id="MobiDB-lite"/>
    </source>
</evidence>
<evidence type="ECO:0000313" key="5">
    <source>
        <dbReference type="Proteomes" id="UP000078555"/>
    </source>
</evidence>
<sequence length="68" mass="7765">MMALLPGDPQARFVEAVEGIQKKKKKGCDKNEGKWREKKDDGRRGMMGKEGRREKRNDGEGRTTGEEE</sequence>
<evidence type="ECO:0000313" key="2">
    <source>
        <dbReference type="EMBL" id="SBT42630.1"/>
    </source>
</evidence>
<feature type="compositionally biased region" description="Basic and acidic residues" evidence="1">
    <location>
        <begin position="28"/>
        <end position="68"/>
    </location>
</feature>
<keyword evidence="5" id="KW-1185">Reference proteome</keyword>
<accession>A0A1A8ZFX1</accession>
<feature type="region of interest" description="Disordered" evidence="1">
    <location>
        <begin position="20"/>
        <end position="68"/>
    </location>
</feature>
<dbReference type="EMBL" id="FLRE01000165">
    <property type="protein sequence ID" value="SBT42906.1"/>
    <property type="molecule type" value="Genomic_DNA"/>
</dbReference>
<dbReference type="Proteomes" id="UP000078555">
    <property type="component" value="Unassembled WGS sequence"/>
</dbReference>
<name>A0A1A8ZFX1_PLAOA</name>
<evidence type="ECO:0000313" key="3">
    <source>
        <dbReference type="EMBL" id="SBT42906.1"/>
    </source>
</evidence>
<evidence type="ECO:0000313" key="4">
    <source>
        <dbReference type="Proteomes" id="UP000078550"/>
    </source>
</evidence>
<reference evidence="4 5" key="2">
    <citation type="submission" date="2016-05" db="EMBL/GenBank/DDBJ databases">
        <authorList>
            <person name="Naeem Raeece"/>
        </authorList>
    </citation>
    <scope>NUCLEOTIDE SEQUENCE [LARGE SCALE GENOMIC DNA]</scope>
</reference>
<dbReference type="AlphaFoldDB" id="A0A1A8ZFX1"/>
<proteinExistence type="predicted"/>
<dbReference type="EMBL" id="FLRD01000124">
    <property type="protein sequence ID" value="SBT42630.1"/>
    <property type="molecule type" value="Genomic_DNA"/>
</dbReference>
<dbReference type="Proteomes" id="UP000078550">
    <property type="component" value="Unassembled WGS sequence"/>
</dbReference>
<reference evidence="3" key="1">
    <citation type="submission" date="2016-05" db="EMBL/GenBank/DDBJ databases">
        <authorList>
            <person name="Lavstsen T."/>
            <person name="Jespersen J.S."/>
        </authorList>
    </citation>
    <scope>NUCLEOTIDE SEQUENCE [LARGE SCALE GENOMIC DNA]</scope>
</reference>
<protein>
    <submittedName>
        <fullName evidence="3">Uncharacterized protein</fullName>
    </submittedName>
</protein>
<organism evidence="3 4">
    <name type="scientific">Plasmodium ovale wallikeri</name>
    <dbReference type="NCBI Taxonomy" id="864142"/>
    <lineage>
        <taxon>Eukaryota</taxon>
        <taxon>Sar</taxon>
        <taxon>Alveolata</taxon>
        <taxon>Apicomplexa</taxon>
        <taxon>Aconoidasida</taxon>
        <taxon>Haemosporida</taxon>
        <taxon>Plasmodiidae</taxon>
        <taxon>Plasmodium</taxon>
        <taxon>Plasmodium (Plasmodium)</taxon>
    </lineage>
</organism>